<keyword evidence="4" id="KW-1185">Reference proteome</keyword>
<accession>A0A1D2MZZ8</accession>
<dbReference type="AlphaFoldDB" id="A0A1D2MZZ8"/>
<dbReference type="STRING" id="48709.A0A1D2MZZ8"/>
<dbReference type="OrthoDB" id="337038at2759"/>
<organism evidence="3 4">
    <name type="scientific">Orchesella cincta</name>
    <name type="common">Springtail</name>
    <name type="synonym">Podura cincta</name>
    <dbReference type="NCBI Taxonomy" id="48709"/>
    <lineage>
        <taxon>Eukaryota</taxon>
        <taxon>Metazoa</taxon>
        <taxon>Ecdysozoa</taxon>
        <taxon>Arthropoda</taxon>
        <taxon>Hexapoda</taxon>
        <taxon>Collembola</taxon>
        <taxon>Entomobryomorpha</taxon>
        <taxon>Entomobryoidea</taxon>
        <taxon>Orchesellidae</taxon>
        <taxon>Orchesellinae</taxon>
        <taxon>Orchesella</taxon>
    </lineage>
</organism>
<name>A0A1D2MZZ8_ORCCI</name>
<gene>
    <name evidence="3" type="ORF">Ocin01_08160</name>
</gene>
<evidence type="ECO:0000313" key="4">
    <source>
        <dbReference type="Proteomes" id="UP000094527"/>
    </source>
</evidence>
<dbReference type="SMART" id="SM00198">
    <property type="entry name" value="SCP"/>
    <property type="match status" value="1"/>
</dbReference>
<feature type="domain" description="SCP" evidence="2">
    <location>
        <begin position="29"/>
        <end position="136"/>
    </location>
</feature>
<comment type="caution">
    <text evidence="3">The sequence shown here is derived from an EMBL/GenBank/DDBJ whole genome shotgun (WGS) entry which is preliminary data.</text>
</comment>
<dbReference type="PANTHER" id="PTHR10334">
    <property type="entry name" value="CYSTEINE-RICH SECRETORY PROTEIN-RELATED"/>
    <property type="match status" value="1"/>
</dbReference>
<sequence>MIWEMSGWSSFVVLIFLSSMAVRITGQKEYQRAGLEQHNMYRARHGVPDMIMSVVLNDLAERCAQWMVDHVKAAKGAADAFYAEITTWNFYHPKGIFSHFGQAVWKGSTQLGVGVANGKSGMCAVIKYYPPGNLPELWSNLENVKLPYIEEKARSIYDQQYKRSDMVVKLGSKGTMTIPKSPALLLSLAWLTMFCSKMGPKTLLLLTLIPFIAFLINPTDAAVLEYQTVGQNAHNSYRSDHETPRSPSTRS</sequence>
<dbReference type="InterPro" id="IPR014044">
    <property type="entry name" value="CAP_dom"/>
</dbReference>
<reference evidence="3 4" key="1">
    <citation type="journal article" date="2016" name="Genome Biol. Evol.">
        <title>Gene Family Evolution Reflects Adaptation to Soil Environmental Stressors in the Genome of the Collembolan Orchesella cincta.</title>
        <authorList>
            <person name="Faddeeva-Vakhrusheva A."/>
            <person name="Derks M.F."/>
            <person name="Anvar S.Y."/>
            <person name="Agamennone V."/>
            <person name="Suring W."/>
            <person name="Smit S."/>
            <person name="van Straalen N.M."/>
            <person name="Roelofs D."/>
        </authorList>
    </citation>
    <scope>NUCLEOTIDE SEQUENCE [LARGE SCALE GENOMIC DNA]</scope>
    <source>
        <tissue evidence="3">Mixed pool</tissue>
    </source>
</reference>
<feature type="chain" id="PRO_5008904789" evidence="1">
    <location>
        <begin position="27"/>
        <end position="251"/>
    </location>
</feature>
<dbReference type="InterPro" id="IPR035940">
    <property type="entry name" value="CAP_sf"/>
</dbReference>
<dbReference type="Proteomes" id="UP000094527">
    <property type="component" value="Unassembled WGS sequence"/>
</dbReference>
<feature type="signal peptide" evidence="1">
    <location>
        <begin position="1"/>
        <end position="26"/>
    </location>
</feature>
<dbReference type="Gene3D" id="3.40.33.10">
    <property type="entry name" value="CAP"/>
    <property type="match status" value="1"/>
</dbReference>
<evidence type="ECO:0000256" key="1">
    <source>
        <dbReference type="SAM" id="SignalP"/>
    </source>
</evidence>
<dbReference type="InterPro" id="IPR001283">
    <property type="entry name" value="CRISP-related"/>
</dbReference>
<dbReference type="EMBL" id="LJIJ01000346">
    <property type="protein sequence ID" value="ODM98531.1"/>
    <property type="molecule type" value="Genomic_DNA"/>
</dbReference>
<keyword evidence="1" id="KW-0732">Signal</keyword>
<evidence type="ECO:0000259" key="2">
    <source>
        <dbReference type="SMART" id="SM00198"/>
    </source>
</evidence>
<evidence type="ECO:0000313" key="3">
    <source>
        <dbReference type="EMBL" id="ODM98531.1"/>
    </source>
</evidence>
<proteinExistence type="predicted"/>
<protein>
    <submittedName>
        <fullName evidence="3">Golgi-associated plant pathogenesis-related protein 1</fullName>
    </submittedName>
</protein>
<dbReference type="SUPFAM" id="SSF55797">
    <property type="entry name" value="PR-1-like"/>
    <property type="match status" value="1"/>
</dbReference>